<feature type="transmembrane region" description="Helical" evidence="1">
    <location>
        <begin position="47"/>
        <end position="67"/>
    </location>
</feature>
<dbReference type="AlphaFoldDB" id="A0A512DAU6"/>
<keyword evidence="1" id="KW-0472">Membrane</keyword>
<proteinExistence type="predicted"/>
<sequence>MASHQHDDLKDVPPGRAGSAVLYLFCLALFLGGFYLMAISFDTGSPLLFTAGLLAACGAWFLPMGLAGRPD</sequence>
<dbReference type="RefSeq" id="WP_146901759.1">
    <property type="nucleotide sequence ID" value="NZ_BAAARM010000002.1"/>
</dbReference>
<evidence type="ECO:0000256" key="1">
    <source>
        <dbReference type="SAM" id="Phobius"/>
    </source>
</evidence>
<feature type="transmembrane region" description="Helical" evidence="1">
    <location>
        <begin position="21"/>
        <end position="41"/>
    </location>
</feature>
<dbReference type="Proteomes" id="UP000321181">
    <property type="component" value="Unassembled WGS sequence"/>
</dbReference>
<evidence type="ECO:0000313" key="3">
    <source>
        <dbReference type="Proteomes" id="UP000321181"/>
    </source>
</evidence>
<protein>
    <submittedName>
        <fullName evidence="2">Uncharacterized protein</fullName>
    </submittedName>
</protein>
<accession>A0A512DAU6</accession>
<dbReference type="EMBL" id="BJYY01000010">
    <property type="protein sequence ID" value="GEO33594.1"/>
    <property type="molecule type" value="Genomic_DNA"/>
</dbReference>
<dbReference type="OrthoDB" id="4828290at2"/>
<organism evidence="2 3">
    <name type="scientific">Cellulomonas aerilata</name>
    <dbReference type="NCBI Taxonomy" id="515326"/>
    <lineage>
        <taxon>Bacteria</taxon>
        <taxon>Bacillati</taxon>
        <taxon>Actinomycetota</taxon>
        <taxon>Actinomycetes</taxon>
        <taxon>Micrococcales</taxon>
        <taxon>Cellulomonadaceae</taxon>
        <taxon>Cellulomonas</taxon>
    </lineage>
</organism>
<keyword evidence="1" id="KW-1133">Transmembrane helix</keyword>
<comment type="caution">
    <text evidence="2">The sequence shown here is derived from an EMBL/GenBank/DDBJ whole genome shotgun (WGS) entry which is preliminary data.</text>
</comment>
<reference evidence="2 3" key="1">
    <citation type="submission" date="2019-07" db="EMBL/GenBank/DDBJ databases">
        <title>Whole genome shotgun sequence of Cellulomonas aerilata NBRC 106308.</title>
        <authorList>
            <person name="Hosoyama A."/>
            <person name="Uohara A."/>
            <person name="Ohji S."/>
            <person name="Ichikawa N."/>
        </authorList>
    </citation>
    <scope>NUCLEOTIDE SEQUENCE [LARGE SCALE GENOMIC DNA]</scope>
    <source>
        <strain evidence="2 3">NBRC 106308</strain>
    </source>
</reference>
<keyword evidence="1" id="KW-0812">Transmembrane</keyword>
<name>A0A512DAU6_9CELL</name>
<keyword evidence="3" id="KW-1185">Reference proteome</keyword>
<gene>
    <name evidence="2" type="ORF">CAE01nite_13190</name>
</gene>
<evidence type="ECO:0000313" key="2">
    <source>
        <dbReference type="EMBL" id="GEO33594.1"/>
    </source>
</evidence>